<evidence type="ECO:0000313" key="8">
    <source>
        <dbReference type="Proteomes" id="UP000054408"/>
    </source>
</evidence>
<dbReference type="InterPro" id="IPR018247">
    <property type="entry name" value="EF_Hand_1_Ca_BS"/>
</dbReference>
<sequence length="622" mass="68391">MAAKPTVADYRAIARGFPSFNTREVNDLIRQFQLFDDDGNGSIDTNELRQVMVNMEMDVDEKQLQEIIAEVDEDNSGTIEFAEFMVLMKNAKTSGSKMAAVVEKAGDMYKVQGATDSSAHSFSEEEKTSFSDYINMALAHDSDLAHLLPIDAASMDLFEVVKDGILLCKLINEAVPGTIDERAINKKPKNAFSRAENLNMAVASAAAIGVNVVNLGQDDLTSGKHHIVLGLIWQLIRIGLMRAINLEAHPELYRLLEEGESIEDLMRLPADQILLRWLNYHLAAAGSPRRATNFGKDLSDSEILTTVLAQVGPPCDMSPMNESDKLRRADAMLAEADKIECRKFVTPNDVTSGNSKLNLLFVANLFNTHPGLAELTEEEAQEIDMDFDLEGDREARVFALYLSSLGVPVTNLYEDLRDGLALLKAFDAVEPGIVNWKKVATKVPIRRFSAIANCNYAVVLGKSLHFSLVGVSGDNINEGDRTRTLAVVWQLCRFHLLKVLRELGGGAKIEDADMIKWANDTVGGVSTMRDFRDKSLSNAVFFLDLINAIKPGIVEAEYVIRDASSEEDKTNNARYAIALARKLGALIFLLPEDVVEVRPKLILTLVGTLMQVAKRGSAGPSA</sequence>
<feature type="domain" description="Calponin-homology (CH)" evidence="5">
    <location>
        <begin position="387"/>
        <end position="496"/>
    </location>
</feature>
<feature type="domain" description="EF-hand" evidence="6">
    <location>
        <begin position="59"/>
        <end position="94"/>
    </location>
</feature>
<dbReference type="PROSITE" id="PS50222">
    <property type="entry name" value="EF_HAND_2"/>
    <property type="match status" value="2"/>
</dbReference>
<dbReference type="SUPFAM" id="SSF47576">
    <property type="entry name" value="Calponin-homology domain, CH-domain"/>
    <property type="match status" value="1"/>
</dbReference>
<feature type="domain" description="Calponin-homology (CH)" evidence="5">
    <location>
        <begin position="124"/>
        <end position="240"/>
    </location>
</feature>
<dbReference type="SMART" id="SM00033">
    <property type="entry name" value="CH"/>
    <property type="match status" value="4"/>
</dbReference>
<dbReference type="PANTHER" id="PTHR19961">
    <property type="entry name" value="FIMBRIN/PLASTIN"/>
    <property type="match status" value="1"/>
</dbReference>
<dbReference type="CDD" id="cd21220">
    <property type="entry name" value="CH_PLS_FIM_rpt4"/>
    <property type="match status" value="1"/>
</dbReference>
<dbReference type="FunFam" id="1.10.238.10:FF:000178">
    <property type="entry name" value="Calmodulin-2 A"/>
    <property type="match status" value="1"/>
</dbReference>
<dbReference type="SUPFAM" id="SSF47473">
    <property type="entry name" value="EF-hand"/>
    <property type="match status" value="1"/>
</dbReference>
<dbReference type="eggNOG" id="KOG0046">
    <property type="taxonomic scope" value="Eukaryota"/>
</dbReference>
<dbReference type="GO" id="GO:0051017">
    <property type="term" value="P:actin filament bundle assembly"/>
    <property type="evidence" value="ECO:0007669"/>
    <property type="project" value="InterPro"/>
</dbReference>
<reference evidence="7 8" key="1">
    <citation type="submission" date="2010-05" db="EMBL/GenBank/DDBJ databases">
        <title>The Genome Sequence of Thecamonas trahens ATCC 50062.</title>
        <authorList>
            <consortium name="The Broad Institute Genome Sequencing Platform"/>
            <person name="Russ C."/>
            <person name="Cuomo C."/>
            <person name="Shea T."/>
            <person name="Young S.K."/>
            <person name="Zeng Q."/>
            <person name="Koehrsen M."/>
            <person name="Haas B."/>
            <person name="Borodovsky M."/>
            <person name="Guigo R."/>
            <person name="Alvarado L."/>
            <person name="Berlin A."/>
            <person name="Bochicchio J."/>
            <person name="Borenstein D."/>
            <person name="Chapman S."/>
            <person name="Chen Z."/>
            <person name="Freedman E."/>
            <person name="Gellesch M."/>
            <person name="Goldberg J."/>
            <person name="Griggs A."/>
            <person name="Gujja S."/>
            <person name="Heilman E."/>
            <person name="Heiman D."/>
            <person name="Hepburn T."/>
            <person name="Howarth C."/>
            <person name="Jen D."/>
            <person name="Larson L."/>
            <person name="Mehta T."/>
            <person name="Park D."/>
            <person name="Pearson M."/>
            <person name="Roberts A."/>
            <person name="Saif S."/>
            <person name="Shenoy N."/>
            <person name="Sisk P."/>
            <person name="Stolte C."/>
            <person name="Sykes S."/>
            <person name="Thomson T."/>
            <person name="Walk T."/>
            <person name="White J."/>
            <person name="Yandava C."/>
            <person name="Burger G."/>
            <person name="Gray M.W."/>
            <person name="Holland P.W.H."/>
            <person name="King N."/>
            <person name="Lang F.B.F."/>
            <person name="Roger A.J."/>
            <person name="Ruiz-Trillo I."/>
            <person name="Lander E."/>
            <person name="Nusbaum C."/>
        </authorList>
    </citation>
    <scope>NUCLEOTIDE SEQUENCE [LARGE SCALE GENOMIC DNA]</scope>
    <source>
        <strain evidence="7 8">ATCC 50062</strain>
    </source>
</reference>
<dbReference type="GeneID" id="25562078"/>
<dbReference type="RefSeq" id="XP_013760939.1">
    <property type="nucleotide sequence ID" value="XM_013905485.1"/>
</dbReference>
<feature type="domain" description="Calponin-homology (CH)" evidence="5">
    <location>
        <begin position="508"/>
        <end position="614"/>
    </location>
</feature>
<dbReference type="GO" id="GO:0005509">
    <property type="term" value="F:calcium ion binding"/>
    <property type="evidence" value="ECO:0007669"/>
    <property type="project" value="InterPro"/>
</dbReference>
<dbReference type="PROSITE" id="PS00018">
    <property type="entry name" value="EF_HAND_1"/>
    <property type="match status" value="2"/>
</dbReference>
<dbReference type="Pfam" id="PF13499">
    <property type="entry name" value="EF-hand_7"/>
    <property type="match status" value="1"/>
</dbReference>
<dbReference type="InterPro" id="IPR001715">
    <property type="entry name" value="CH_dom"/>
</dbReference>
<evidence type="ECO:0000256" key="1">
    <source>
        <dbReference type="ARBA" id="ARBA00022723"/>
    </source>
</evidence>
<evidence type="ECO:0000256" key="4">
    <source>
        <dbReference type="ARBA" id="ARBA00023203"/>
    </source>
</evidence>
<dbReference type="FunFam" id="1.10.418.10:FF:000010">
    <property type="entry name" value="Plastin-3 isoform 1"/>
    <property type="match status" value="1"/>
</dbReference>
<feature type="domain" description="Calponin-homology (CH)" evidence="5">
    <location>
        <begin position="268"/>
        <end position="370"/>
    </location>
</feature>
<dbReference type="SMART" id="SM00054">
    <property type="entry name" value="EFh"/>
    <property type="match status" value="2"/>
</dbReference>
<dbReference type="CDD" id="cd00051">
    <property type="entry name" value="EFh"/>
    <property type="match status" value="1"/>
</dbReference>
<keyword evidence="4" id="KW-0009">Actin-binding</keyword>
<dbReference type="Gene3D" id="1.10.418.10">
    <property type="entry name" value="Calponin-like domain"/>
    <property type="match status" value="4"/>
</dbReference>
<dbReference type="EMBL" id="GL349441">
    <property type="protein sequence ID" value="KNC56427.1"/>
    <property type="molecule type" value="Genomic_DNA"/>
</dbReference>
<evidence type="ECO:0000256" key="2">
    <source>
        <dbReference type="ARBA" id="ARBA00022737"/>
    </source>
</evidence>
<dbReference type="InterPro" id="IPR036872">
    <property type="entry name" value="CH_dom_sf"/>
</dbReference>
<dbReference type="GO" id="GO:0005884">
    <property type="term" value="C:actin filament"/>
    <property type="evidence" value="ECO:0007669"/>
    <property type="project" value="TreeGrafter"/>
</dbReference>
<evidence type="ECO:0000313" key="7">
    <source>
        <dbReference type="EMBL" id="KNC56427.1"/>
    </source>
</evidence>
<dbReference type="CDD" id="cd21300">
    <property type="entry name" value="CH_FIMB_rpt3"/>
    <property type="match status" value="1"/>
</dbReference>
<dbReference type="GO" id="GO:0005737">
    <property type="term" value="C:cytoplasm"/>
    <property type="evidence" value="ECO:0007669"/>
    <property type="project" value="TreeGrafter"/>
</dbReference>
<dbReference type="OrthoDB" id="431378at2759"/>
<keyword evidence="1" id="KW-0479">Metal-binding</keyword>
<proteinExistence type="predicted"/>
<dbReference type="STRING" id="461836.A0A0L0DW70"/>
<gene>
    <name evidence="7" type="ORF">AMSG_02397</name>
</gene>
<organism evidence="7 8">
    <name type="scientific">Thecamonas trahens ATCC 50062</name>
    <dbReference type="NCBI Taxonomy" id="461836"/>
    <lineage>
        <taxon>Eukaryota</taxon>
        <taxon>Apusozoa</taxon>
        <taxon>Apusomonadida</taxon>
        <taxon>Apusomonadidae</taxon>
        <taxon>Thecamonas</taxon>
    </lineage>
</organism>
<dbReference type="AlphaFoldDB" id="A0A0L0DW70"/>
<feature type="domain" description="EF-hand" evidence="6">
    <location>
        <begin position="23"/>
        <end position="58"/>
    </location>
</feature>
<dbReference type="PROSITE" id="PS50021">
    <property type="entry name" value="CH"/>
    <property type="match status" value="4"/>
</dbReference>
<evidence type="ECO:0000256" key="3">
    <source>
        <dbReference type="ARBA" id="ARBA00022837"/>
    </source>
</evidence>
<dbReference type="FunFam" id="1.10.418.10:FF:000042">
    <property type="entry name" value="Fimbrin, putative"/>
    <property type="match status" value="1"/>
</dbReference>
<accession>A0A0L0DW70</accession>
<dbReference type="Gene3D" id="1.10.238.10">
    <property type="entry name" value="EF-hand"/>
    <property type="match status" value="1"/>
</dbReference>
<evidence type="ECO:0000259" key="5">
    <source>
        <dbReference type="PROSITE" id="PS50021"/>
    </source>
</evidence>
<keyword evidence="8" id="KW-1185">Reference proteome</keyword>
<dbReference type="InterPro" id="IPR039959">
    <property type="entry name" value="Fimbrin/Plastin"/>
</dbReference>
<dbReference type="GO" id="GO:0051639">
    <property type="term" value="P:actin filament network formation"/>
    <property type="evidence" value="ECO:0007669"/>
    <property type="project" value="TreeGrafter"/>
</dbReference>
<dbReference type="OMA" id="GILLXEN"/>
<dbReference type="PANTHER" id="PTHR19961:SF18">
    <property type="entry name" value="FI19014P1"/>
    <property type="match status" value="1"/>
</dbReference>
<keyword evidence="3" id="KW-0106">Calcium</keyword>
<protein>
    <submittedName>
        <fullName evidence="7">Fimbrin</fullName>
    </submittedName>
</protein>
<dbReference type="GO" id="GO:0051015">
    <property type="term" value="F:actin filament binding"/>
    <property type="evidence" value="ECO:0007669"/>
    <property type="project" value="InterPro"/>
</dbReference>
<dbReference type="Pfam" id="PF00307">
    <property type="entry name" value="CH"/>
    <property type="match status" value="4"/>
</dbReference>
<dbReference type="GO" id="GO:0032432">
    <property type="term" value="C:actin filament bundle"/>
    <property type="evidence" value="ECO:0007669"/>
    <property type="project" value="TreeGrafter"/>
</dbReference>
<dbReference type="InterPro" id="IPR011992">
    <property type="entry name" value="EF-hand-dom_pair"/>
</dbReference>
<dbReference type="Proteomes" id="UP000054408">
    <property type="component" value="Unassembled WGS sequence"/>
</dbReference>
<dbReference type="InterPro" id="IPR002048">
    <property type="entry name" value="EF_hand_dom"/>
</dbReference>
<name>A0A0L0DW70_THETB</name>
<keyword evidence="2" id="KW-0677">Repeat</keyword>
<evidence type="ECO:0000259" key="6">
    <source>
        <dbReference type="PROSITE" id="PS50222"/>
    </source>
</evidence>